<dbReference type="RefSeq" id="WP_084426371.1">
    <property type="nucleotide sequence ID" value="NZ_CP042914.1"/>
</dbReference>
<protein>
    <recommendedName>
        <fullName evidence="2">3-keto-alpha-glucoside-1,2-lyase/3-keto-2-hydroxy-glucal hydratase domain-containing protein</fullName>
    </recommendedName>
</protein>
<feature type="domain" description="3-keto-alpha-glucoside-1,2-lyase/3-keto-2-hydroxy-glucal hydratase" evidence="2">
    <location>
        <begin position="264"/>
        <end position="444"/>
    </location>
</feature>
<feature type="region of interest" description="Disordered" evidence="1">
    <location>
        <begin position="33"/>
        <end position="73"/>
    </location>
</feature>
<feature type="compositionally biased region" description="Low complexity" evidence="1">
    <location>
        <begin position="33"/>
        <end position="45"/>
    </location>
</feature>
<evidence type="ECO:0000259" key="2">
    <source>
        <dbReference type="Pfam" id="PF06439"/>
    </source>
</evidence>
<feature type="compositionally biased region" description="Basic and acidic residues" evidence="1">
    <location>
        <begin position="406"/>
        <end position="415"/>
    </location>
</feature>
<dbReference type="GO" id="GO:0016787">
    <property type="term" value="F:hydrolase activity"/>
    <property type="evidence" value="ECO:0007669"/>
    <property type="project" value="InterPro"/>
</dbReference>
<gene>
    <name evidence="3" type="ORF">UC8_53500</name>
</gene>
<evidence type="ECO:0000256" key="1">
    <source>
        <dbReference type="SAM" id="MobiDB-lite"/>
    </source>
</evidence>
<dbReference type="AlphaFoldDB" id="A0A5B9R957"/>
<dbReference type="EMBL" id="CP042914">
    <property type="protein sequence ID" value="QEG43303.1"/>
    <property type="molecule type" value="Genomic_DNA"/>
</dbReference>
<reference evidence="3 4" key="1">
    <citation type="submission" date="2019-08" db="EMBL/GenBank/DDBJ databases">
        <title>Deep-cultivation of Planctomycetes and their phenomic and genomic characterization uncovers novel biology.</title>
        <authorList>
            <person name="Wiegand S."/>
            <person name="Jogler M."/>
            <person name="Boedeker C."/>
            <person name="Pinto D."/>
            <person name="Vollmers J."/>
            <person name="Rivas-Marin E."/>
            <person name="Kohn T."/>
            <person name="Peeters S.H."/>
            <person name="Heuer A."/>
            <person name="Rast P."/>
            <person name="Oberbeckmann S."/>
            <person name="Bunk B."/>
            <person name="Jeske O."/>
            <person name="Meyerdierks A."/>
            <person name="Storesund J.E."/>
            <person name="Kallscheuer N."/>
            <person name="Luecker S."/>
            <person name="Lage O.M."/>
            <person name="Pohl T."/>
            <person name="Merkel B.J."/>
            <person name="Hornburger P."/>
            <person name="Mueller R.-W."/>
            <person name="Bruemmer F."/>
            <person name="Labrenz M."/>
            <person name="Spormann A.M."/>
            <person name="Op den Camp H."/>
            <person name="Overmann J."/>
            <person name="Amann R."/>
            <person name="Jetten M.S.M."/>
            <person name="Mascher T."/>
            <person name="Medema M.H."/>
            <person name="Devos D.P."/>
            <person name="Kaster A.-K."/>
            <person name="Ovreas L."/>
            <person name="Rohde M."/>
            <person name="Galperin M.Y."/>
            <person name="Jogler C."/>
        </authorList>
    </citation>
    <scope>NUCLEOTIDE SEQUENCE [LARGE SCALE GENOMIC DNA]</scope>
    <source>
        <strain evidence="3 4">UC8</strain>
    </source>
</reference>
<dbReference type="Proteomes" id="UP000325286">
    <property type="component" value="Chromosome"/>
</dbReference>
<dbReference type="InterPro" id="IPR010496">
    <property type="entry name" value="AL/BT2_dom"/>
</dbReference>
<dbReference type="Pfam" id="PF06439">
    <property type="entry name" value="3keto-disac_hyd"/>
    <property type="match status" value="2"/>
</dbReference>
<organism evidence="3 4">
    <name type="scientific">Roseimaritima ulvae</name>
    <dbReference type="NCBI Taxonomy" id="980254"/>
    <lineage>
        <taxon>Bacteria</taxon>
        <taxon>Pseudomonadati</taxon>
        <taxon>Planctomycetota</taxon>
        <taxon>Planctomycetia</taxon>
        <taxon>Pirellulales</taxon>
        <taxon>Pirellulaceae</taxon>
        <taxon>Roseimaritima</taxon>
    </lineage>
</organism>
<sequence>MSTHFLFRGHTALLSGCMLIILLSLGCKPKPAADAPAADVANEPAEPAEPSEPAEPASTSTTPVDPPADPPTFELSGEDLLAARLPADETAEGWVRLFDGSTLFGWQITDTANWRVEDGAIVVDAGQRSFLATTSTWDNYELKLEFQADAKTNSGVFLRTQLHPESVATDCYELNIAPPDNPFPTGSLVERQRVEPEEVGEIDPAQWHSYHVRVDDQTITVQLDGKEILRYEDPNRVPAGLISLQHREGRVAFRDIRIRPLGLQPLLAGDDLAQWKQHPEYEGEFTIDDESNLSIKGGSGQLESRAQFGDFALLARCRTNAKDLNSGIFFRCIPGEKMNGYECQISNETVDGDPLKPGDAGTGGIFRRQPARIVAGEDQQWVSILLVANGPTMMAWVNGLQVSDWTDTRDPDPNPRRGLRVEPGTLMLQAHDPTTDLSFSDISVAPIGPAPEPAWPSEE</sequence>
<feature type="domain" description="3-keto-alpha-glucoside-1,2-lyase/3-keto-2-hydroxy-glucal hydratase" evidence="2">
    <location>
        <begin position="93"/>
        <end position="259"/>
    </location>
</feature>
<dbReference type="Gene3D" id="2.60.120.560">
    <property type="entry name" value="Exo-inulinase, domain 1"/>
    <property type="match status" value="2"/>
</dbReference>
<evidence type="ECO:0000313" key="4">
    <source>
        <dbReference type="Proteomes" id="UP000325286"/>
    </source>
</evidence>
<proteinExistence type="predicted"/>
<evidence type="ECO:0000313" key="3">
    <source>
        <dbReference type="EMBL" id="QEG43303.1"/>
    </source>
</evidence>
<name>A0A5B9R957_9BACT</name>
<accession>A0A5B9R957</accession>
<feature type="region of interest" description="Disordered" evidence="1">
    <location>
        <begin position="404"/>
        <end position="425"/>
    </location>
</feature>
<dbReference type="KEGG" id="rul:UC8_53500"/>
<keyword evidence="4" id="KW-1185">Reference proteome</keyword>
<feature type="compositionally biased region" description="Low complexity" evidence="1">
    <location>
        <begin position="54"/>
        <end position="63"/>
    </location>
</feature>